<gene>
    <name evidence="1" type="ORF">KUV31_11740</name>
</gene>
<accession>A0A9Q3S331</accession>
<proteinExistence type="predicted"/>
<name>A0A9Q3S331_9SPHN</name>
<evidence type="ECO:0000313" key="1">
    <source>
        <dbReference type="EMBL" id="MBY6219012.1"/>
    </source>
</evidence>
<dbReference type="EMBL" id="JAHVKP010000001">
    <property type="protein sequence ID" value="MBY6219012.1"/>
    <property type="molecule type" value="Genomic_DNA"/>
</dbReference>
<reference evidence="1" key="1">
    <citation type="submission" date="2021-06" db="EMBL/GenBank/DDBJ databases">
        <title>50 bacteria genomes isolated from Dapeng, Shenzhen, China.</title>
        <authorList>
            <person name="Zheng W."/>
            <person name="Yu S."/>
            <person name="Huang Y."/>
        </authorList>
    </citation>
    <scope>NUCLEOTIDE SEQUENCE</scope>
    <source>
        <strain evidence="1">DP4N28-2</strain>
    </source>
</reference>
<evidence type="ECO:0000313" key="2">
    <source>
        <dbReference type="Proteomes" id="UP000824927"/>
    </source>
</evidence>
<organism evidence="1 2">
    <name type="scientific">Qipengyuania aquimaris</name>
    <dbReference type="NCBI Taxonomy" id="255984"/>
    <lineage>
        <taxon>Bacteria</taxon>
        <taxon>Pseudomonadati</taxon>
        <taxon>Pseudomonadota</taxon>
        <taxon>Alphaproteobacteria</taxon>
        <taxon>Sphingomonadales</taxon>
        <taxon>Erythrobacteraceae</taxon>
        <taxon>Qipengyuania</taxon>
    </lineage>
</organism>
<comment type="caution">
    <text evidence="1">The sequence shown here is derived from an EMBL/GenBank/DDBJ whole genome shotgun (WGS) entry which is preliminary data.</text>
</comment>
<sequence>MNYLPLNILERRNSDTIEEVAFAVGKHAGDVEFLLTGGPNPLAVLLSGQRAGRGLEVKRWRKQELLVVSNVEIEVSLEGMKRSAFVEEPIGAIVVGMEANGITALYENRHGVLEVVNSYFNRDPEDGSPQNSEELLFPKWRIVKRCGETVHELASFEAKTIGDR</sequence>
<dbReference type="RefSeq" id="WP_222405660.1">
    <property type="nucleotide sequence ID" value="NZ_JAHVKP010000001.1"/>
</dbReference>
<dbReference type="Proteomes" id="UP000824927">
    <property type="component" value="Unassembled WGS sequence"/>
</dbReference>
<dbReference type="AlphaFoldDB" id="A0A9Q3S331"/>
<protein>
    <submittedName>
        <fullName evidence="1">Uncharacterized protein</fullName>
    </submittedName>
</protein>